<evidence type="ECO:0000256" key="3">
    <source>
        <dbReference type="ARBA" id="ARBA00022692"/>
    </source>
</evidence>
<accession>A0A8J1TDU8</accession>
<gene>
    <name evidence="6" type="ORF">OFUS_LOCUS22744</name>
</gene>
<dbReference type="GO" id="GO:0016020">
    <property type="term" value="C:membrane"/>
    <property type="evidence" value="ECO:0007669"/>
    <property type="project" value="UniProtKB-SubCell"/>
</dbReference>
<keyword evidence="4" id="KW-1133">Transmembrane helix</keyword>
<dbReference type="PANTHER" id="PTHR13674">
    <property type="entry name" value="GROWTH AND TRANSFORMATION-DEPENDENT PROTEIN"/>
    <property type="match status" value="1"/>
</dbReference>
<keyword evidence="3" id="KW-0812">Transmembrane</keyword>
<evidence type="ECO:0000313" key="7">
    <source>
        <dbReference type="Proteomes" id="UP000749559"/>
    </source>
</evidence>
<organism evidence="6 7">
    <name type="scientific">Owenia fusiformis</name>
    <name type="common">Polychaete worm</name>
    <dbReference type="NCBI Taxonomy" id="6347"/>
    <lineage>
        <taxon>Eukaryota</taxon>
        <taxon>Metazoa</taxon>
        <taxon>Spiralia</taxon>
        <taxon>Lophotrochozoa</taxon>
        <taxon>Annelida</taxon>
        <taxon>Polychaeta</taxon>
        <taxon>Sedentaria</taxon>
        <taxon>Canalipalpata</taxon>
        <taxon>Sabellida</taxon>
        <taxon>Oweniida</taxon>
        <taxon>Oweniidae</taxon>
        <taxon>Owenia</taxon>
    </lineage>
</organism>
<comment type="caution">
    <text evidence="6">The sequence shown here is derived from an EMBL/GenBank/DDBJ whole genome shotgun (WGS) entry which is preliminary data.</text>
</comment>
<dbReference type="Proteomes" id="UP000749559">
    <property type="component" value="Unassembled WGS sequence"/>
</dbReference>
<dbReference type="AlphaFoldDB" id="A0A8J1TDU8"/>
<reference evidence="6" key="1">
    <citation type="submission" date="2022-03" db="EMBL/GenBank/DDBJ databases">
        <authorList>
            <person name="Martin C."/>
        </authorList>
    </citation>
    <scope>NUCLEOTIDE SEQUENCE</scope>
</reference>
<evidence type="ECO:0000256" key="1">
    <source>
        <dbReference type="ARBA" id="ARBA00004167"/>
    </source>
</evidence>
<keyword evidence="7" id="KW-1185">Reference proteome</keyword>
<keyword evidence="5" id="KW-0472">Membrane</keyword>
<dbReference type="InterPro" id="IPR009432">
    <property type="entry name" value="DUF1075"/>
</dbReference>
<dbReference type="EMBL" id="CAIIXF020000011">
    <property type="protein sequence ID" value="CAH1798617.1"/>
    <property type="molecule type" value="Genomic_DNA"/>
</dbReference>
<name>A0A8J1TDU8_OWEFU</name>
<evidence type="ECO:0000256" key="2">
    <source>
        <dbReference type="ARBA" id="ARBA00007363"/>
    </source>
</evidence>
<evidence type="ECO:0000313" key="6">
    <source>
        <dbReference type="EMBL" id="CAH1798617.1"/>
    </source>
</evidence>
<evidence type="ECO:0000256" key="4">
    <source>
        <dbReference type="ARBA" id="ARBA00022989"/>
    </source>
</evidence>
<comment type="subcellular location">
    <subcellularLocation>
        <location evidence="1">Membrane</location>
        <topology evidence="1">Single-pass membrane protein</topology>
    </subcellularLocation>
</comment>
<proteinExistence type="inferred from homology"/>
<sequence length="179" mass="20039">MAAIKRGTVLGIRRCFSSESSCISKIANHAQFLSQRNCLPFSINYKPAKSSPQVCCLGRIHTSSEMASNVGDPESDARHLTSFNRKVLVWSGTYKSDKDIPTNVSHKTMKRAQDKMRVKVNFGMMIATVLAAAGFIIWGRKSAKAGDSVVKRSLRWHEEARQEHILKSKLKEEQDESVK</sequence>
<dbReference type="OrthoDB" id="8193498at2759"/>
<comment type="similarity">
    <text evidence="2">Belongs to the UPF0389 family.</text>
</comment>
<protein>
    <submittedName>
        <fullName evidence="6">Uncharacterized protein</fullName>
    </submittedName>
</protein>
<dbReference type="PANTHER" id="PTHR13674:SF5">
    <property type="entry name" value="UPF0389 PROTEIN CG9231"/>
    <property type="match status" value="1"/>
</dbReference>
<dbReference type="Pfam" id="PF06388">
    <property type="entry name" value="DUF1075"/>
    <property type="match status" value="1"/>
</dbReference>
<evidence type="ECO:0000256" key="5">
    <source>
        <dbReference type="ARBA" id="ARBA00023136"/>
    </source>
</evidence>